<dbReference type="InterPro" id="IPR000055">
    <property type="entry name" value="Restrct_endonuc_typeI_TRD"/>
</dbReference>
<dbReference type="AlphaFoldDB" id="A0A562SCE7"/>
<dbReference type="EMBL" id="VLLE01000006">
    <property type="protein sequence ID" value="TWI79032.1"/>
    <property type="molecule type" value="Genomic_DNA"/>
</dbReference>
<evidence type="ECO:0000313" key="5">
    <source>
        <dbReference type="EMBL" id="TWI79032.1"/>
    </source>
</evidence>
<dbReference type="RefSeq" id="WP_158637429.1">
    <property type="nucleotide sequence ID" value="NZ_VLLE01000006.1"/>
</dbReference>
<dbReference type="PANTHER" id="PTHR30408">
    <property type="entry name" value="TYPE-1 RESTRICTION ENZYME ECOKI SPECIFICITY PROTEIN"/>
    <property type="match status" value="1"/>
</dbReference>
<proteinExistence type="inferred from homology"/>
<evidence type="ECO:0000256" key="1">
    <source>
        <dbReference type="ARBA" id="ARBA00010923"/>
    </source>
</evidence>
<evidence type="ECO:0000256" key="2">
    <source>
        <dbReference type="ARBA" id="ARBA00022747"/>
    </source>
</evidence>
<evidence type="ECO:0000259" key="4">
    <source>
        <dbReference type="Pfam" id="PF01420"/>
    </source>
</evidence>
<dbReference type="InterPro" id="IPR052021">
    <property type="entry name" value="Type-I_RS_S_subunit"/>
</dbReference>
<feature type="domain" description="Type I restriction modification DNA specificity" evidence="4">
    <location>
        <begin position="4"/>
        <end position="154"/>
    </location>
</feature>
<dbReference type="Proteomes" id="UP000316167">
    <property type="component" value="Unassembled WGS sequence"/>
</dbReference>
<gene>
    <name evidence="5" type="ORF">IQ13_3424</name>
</gene>
<dbReference type="GO" id="GO:0003677">
    <property type="term" value="F:DNA binding"/>
    <property type="evidence" value="ECO:0007669"/>
    <property type="project" value="UniProtKB-KW"/>
</dbReference>
<dbReference type="Gene3D" id="3.90.220.20">
    <property type="entry name" value="DNA methylase specificity domains"/>
    <property type="match status" value="1"/>
</dbReference>
<dbReference type="PANTHER" id="PTHR30408:SF12">
    <property type="entry name" value="TYPE I RESTRICTION ENZYME MJAVIII SPECIFICITY SUBUNIT"/>
    <property type="match status" value="1"/>
</dbReference>
<evidence type="ECO:0000256" key="3">
    <source>
        <dbReference type="ARBA" id="ARBA00023125"/>
    </source>
</evidence>
<organism evidence="5 6">
    <name type="scientific">Lacibacter cauensis</name>
    <dbReference type="NCBI Taxonomy" id="510947"/>
    <lineage>
        <taxon>Bacteria</taxon>
        <taxon>Pseudomonadati</taxon>
        <taxon>Bacteroidota</taxon>
        <taxon>Chitinophagia</taxon>
        <taxon>Chitinophagales</taxon>
        <taxon>Chitinophagaceae</taxon>
        <taxon>Lacibacter</taxon>
    </lineage>
</organism>
<keyword evidence="6" id="KW-1185">Reference proteome</keyword>
<sequence>MRHKIKDIAKLQTGLFAKPEQAGNVTYLQVKHFDENGHLQEALHPDLKANKVTEKHLLKQGDILFAAKGAKNFAAIYESHNPPAVASTSFFVIRLYQNGILPAYLAWYLNHPTTMTFLKEQAIGSSIVSISKTVLDELEIPVPSVEQQQAILHIASLQQRESWLYRKIEALREQLIQQQIFNTLK</sequence>
<name>A0A562SCE7_9BACT</name>
<reference evidence="5 6" key="1">
    <citation type="journal article" date="2015" name="Stand. Genomic Sci.">
        <title>Genomic Encyclopedia of Bacterial and Archaeal Type Strains, Phase III: the genomes of soil and plant-associated and newly described type strains.</title>
        <authorList>
            <person name="Whitman W.B."/>
            <person name="Woyke T."/>
            <person name="Klenk H.P."/>
            <person name="Zhou Y."/>
            <person name="Lilburn T.G."/>
            <person name="Beck B.J."/>
            <person name="De Vos P."/>
            <person name="Vandamme P."/>
            <person name="Eisen J.A."/>
            <person name="Garrity G."/>
            <person name="Hugenholtz P."/>
            <person name="Kyrpides N.C."/>
        </authorList>
    </citation>
    <scope>NUCLEOTIDE SEQUENCE [LARGE SCALE GENOMIC DNA]</scope>
    <source>
        <strain evidence="5 6">CGMCC 1.7271</strain>
    </source>
</reference>
<dbReference type="Pfam" id="PF01420">
    <property type="entry name" value="Methylase_S"/>
    <property type="match status" value="1"/>
</dbReference>
<keyword evidence="3" id="KW-0238">DNA-binding</keyword>
<comment type="caution">
    <text evidence="5">The sequence shown here is derived from an EMBL/GenBank/DDBJ whole genome shotgun (WGS) entry which is preliminary data.</text>
</comment>
<dbReference type="OrthoDB" id="1002506at2"/>
<accession>A0A562SCE7</accession>
<comment type="similarity">
    <text evidence="1">Belongs to the type-I restriction system S methylase family.</text>
</comment>
<protein>
    <submittedName>
        <fullName evidence="5">Type I restriction modification DNA specificity protein</fullName>
    </submittedName>
</protein>
<keyword evidence="2" id="KW-0680">Restriction system</keyword>
<dbReference type="InterPro" id="IPR044946">
    <property type="entry name" value="Restrct_endonuc_typeI_TRD_sf"/>
</dbReference>
<dbReference type="SUPFAM" id="SSF116734">
    <property type="entry name" value="DNA methylase specificity domain"/>
    <property type="match status" value="1"/>
</dbReference>
<evidence type="ECO:0000313" key="6">
    <source>
        <dbReference type="Proteomes" id="UP000316167"/>
    </source>
</evidence>
<dbReference type="GO" id="GO:0009307">
    <property type="term" value="P:DNA restriction-modification system"/>
    <property type="evidence" value="ECO:0007669"/>
    <property type="project" value="UniProtKB-KW"/>
</dbReference>